<protein>
    <submittedName>
        <fullName evidence="1">Uncharacterized protein</fullName>
    </submittedName>
</protein>
<dbReference type="Proteomes" id="UP000249610">
    <property type="component" value="Unassembled WGS sequence"/>
</dbReference>
<dbReference type="EMBL" id="QLLK01000013">
    <property type="protein sequence ID" value="RAI85612.1"/>
    <property type="molecule type" value="Genomic_DNA"/>
</dbReference>
<reference evidence="1 2" key="1">
    <citation type="submission" date="2018-06" db="EMBL/GenBank/DDBJ databases">
        <title>Genomic Encyclopedia of Archaeal and Bacterial Type Strains, Phase II (KMG-II): from individual species to whole genera.</title>
        <authorList>
            <person name="Goeker M."/>
        </authorList>
    </citation>
    <scope>NUCLEOTIDE SEQUENCE [LARGE SCALE GENOMIC DNA]</scope>
    <source>
        <strain evidence="1 2">DSM 23446</strain>
    </source>
</reference>
<accession>A0A327P3Z8</accession>
<name>A0A327P3Z8_9BACT</name>
<gene>
    <name evidence="1" type="ORF">LV83_03692</name>
</gene>
<evidence type="ECO:0000313" key="2">
    <source>
        <dbReference type="Proteomes" id="UP000249610"/>
    </source>
</evidence>
<keyword evidence="2" id="KW-1185">Reference proteome</keyword>
<sequence>MYTQRWPTIVIRRRWRSASKMETYRFGIWILVSSNDEYRMLNNEVGAGRIYNIKWIGDWKLGSREVGVPFVSPRTAARKIGVG</sequence>
<evidence type="ECO:0000313" key="1">
    <source>
        <dbReference type="EMBL" id="RAI85612.1"/>
    </source>
</evidence>
<dbReference type="AlphaFoldDB" id="A0A327P3Z8"/>
<comment type="caution">
    <text evidence="1">The sequence shown here is derived from an EMBL/GenBank/DDBJ whole genome shotgun (WGS) entry which is preliminary data.</text>
</comment>
<organism evidence="1 2">
    <name type="scientific">Algoriphagus yeomjeoni</name>
    <dbReference type="NCBI Taxonomy" id="291403"/>
    <lineage>
        <taxon>Bacteria</taxon>
        <taxon>Pseudomonadati</taxon>
        <taxon>Bacteroidota</taxon>
        <taxon>Cytophagia</taxon>
        <taxon>Cytophagales</taxon>
        <taxon>Cyclobacteriaceae</taxon>
        <taxon>Algoriphagus</taxon>
    </lineage>
</organism>
<proteinExistence type="predicted"/>